<evidence type="ECO:0000256" key="1">
    <source>
        <dbReference type="ARBA" id="ARBA00007357"/>
    </source>
</evidence>
<dbReference type="GO" id="GO:0016485">
    <property type="term" value="P:protein processing"/>
    <property type="evidence" value="ECO:0007669"/>
    <property type="project" value="TreeGrafter"/>
</dbReference>
<dbReference type="SUPFAM" id="SSF55486">
    <property type="entry name" value="Metalloproteases ('zincins'), catalytic domain"/>
    <property type="match status" value="1"/>
</dbReference>
<gene>
    <name evidence="4" type="ORF">MNOR_LOCUS17622</name>
</gene>
<protein>
    <recommendedName>
        <fullName evidence="3">Peptidase M13 N-terminal domain-containing protein</fullName>
    </recommendedName>
</protein>
<dbReference type="InterPro" id="IPR000718">
    <property type="entry name" value="Peptidase_M13"/>
</dbReference>
<accession>A0AAV2QWD9</accession>
<keyword evidence="5" id="KW-1185">Reference proteome</keyword>
<feature type="signal peptide" evidence="2">
    <location>
        <begin position="1"/>
        <end position="19"/>
    </location>
</feature>
<dbReference type="InterPro" id="IPR008753">
    <property type="entry name" value="Peptidase_M13_N"/>
</dbReference>
<reference evidence="4 5" key="1">
    <citation type="submission" date="2024-05" db="EMBL/GenBank/DDBJ databases">
        <authorList>
            <person name="Wallberg A."/>
        </authorList>
    </citation>
    <scope>NUCLEOTIDE SEQUENCE [LARGE SCALE GENOMIC DNA]</scope>
</reference>
<dbReference type="PANTHER" id="PTHR11733:SF224">
    <property type="entry name" value="NEPRILYSIN-2"/>
    <property type="match status" value="1"/>
</dbReference>
<evidence type="ECO:0000259" key="3">
    <source>
        <dbReference type="Pfam" id="PF05649"/>
    </source>
</evidence>
<feature type="domain" description="Peptidase M13 N-terminal" evidence="3">
    <location>
        <begin position="66"/>
        <end position="134"/>
    </location>
</feature>
<dbReference type="InterPro" id="IPR042089">
    <property type="entry name" value="Peptidase_M13_dom_2"/>
</dbReference>
<feature type="non-terminal residue" evidence="4">
    <location>
        <position position="1"/>
    </location>
</feature>
<evidence type="ECO:0000313" key="5">
    <source>
        <dbReference type="Proteomes" id="UP001497623"/>
    </source>
</evidence>
<dbReference type="GO" id="GO:0005886">
    <property type="term" value="C:plasma membrane"/>
    <property type="evidence" value="ECO:0007669"/>
    <property type="project" value="TreeGrafter"/>
</dbReference>
<keyword evidence="2" id="KW-0732">Signal</keyword>
<name>A0AAV2QWD9_MEGNR</name>
<evidence type="ECO:0000256" key="2">
    <source>
        <dbReference type="SAM" id="SignalP"/>
    </source>
</evidence>
<dbReference type="Gene3D" id="3.40.390.10">
    <property type="entry name" value="Collagenase (Catalytic Domain)"/>
    <property type="match status" value="1"/>
</dbReference>
<sequence length="134" mass="14632">SPLWFALCVASFSISPSDCARVGIGGAHDAVTYTNGIRNNQNVCLTKGCAKAATAMLEMMDATVDPCSDFARFACGGFHDKTIIPDDKSRVNQFSVTADDLEQNIRKLLNEDITDDDSEATRMVKTYYNTCMDT</sequence>
<dbReference type="GO" id="GO:0004222">
    <property type="term" value="F:metalloendopeptidase activity"/>
    <property type="evidence" value="ECO:0007669"/>
    <property type="project" value="InterPro"/>
</dbReference>
<comment type="similarity">
    <text evidence="1">Belongs to the peptidase M13 family.</text>
</comment>
<organism evidence="4 5">
    <name type="scientific">Meganyctiphanes norvegica</name>
    <name type="common">Northern krill</name>
    <name type="synonym">Thysanopoda norvegica</name>
    <dbReference type="NCBI Taxonomy" id="48144"/>
    <lineage>
        <taxon>Eukaryota</taxon>
        <taxon>Metazoa</taxon>
        <taxon>Ecdysozoa</taxon>
        <taxon>Arthropoda</taxon>
        <taxon>Crustacea</taxon>
        <taxon>Multicrustacea</taxon>
        <taxon>Malacostraca</taxon>
        <taxon>Eumalacostraca</taxon>
        <taxon>Eucarida</taxon>
        <taxon>Euphausiacea</taxon>
        <taxon>Euphausiidae</taxon>
        <taxon>Meganyctiphanes</taxon>
    </lineage>
</organism>
<dbReference type="Pfam" id="PF05649">
    <property type="entry name" value="Peptidase_M13_N"/>
    <property type="match status" value="1"/>
</dbReference>
<dbReference type="Proteomes" id="UP001497623">
    <property type="component" value="Unassembled WGS sequence"/>
</dbReference>
<feature type="non-terminal residue" evidence="4">
    <location>
        <position position="134"/>
    </location>
</feature>
<dbReference type="AlphaFoldDB" id="A0AAV2QWD9"/>
<comment type="caution">
    <text evidence="4">The sequence shown here is derived from an EMBL/GenBank/DDBJ whole genome shotgun (WGS) entry which is preliminary data.</text>
</comment>
<dbReference type="Gene3D" id="1.10.1380.10">
    <property type="entry name" value="Neutral endopeptidase , domain2"/>
    <property type="match status" value="1"/>
</dbReference>
<dbReference type="EMBL" id="CAXKWB010012196">
    <property type="protein sequence ID" value="CAL4103661.1"/>
    <property type="molecule type" value="Genomic_DNA"/>
</dbReference>
<dbReference type="PROSITE" id="PS51885">
    <property type="entry name" value="NEPRILYSIN"/>
    <property type="match status" value="1"/>
</dbReference>
<feature type="chain" id="PRO_5043808258" description="Peptidase M13 N-terminal domain-containing protein" evidence="2">
    <location>
        <begin position="20"/>
        <end position="134"/>
    </location>
</feature>
<dbReference type="PANTHER" id="PTHR11733">
    <property type="entry name" value="ZINC METALLOPROTEASE FAMILY M13 NEPRILYSIN-RELATED"/>
    <property type="match status" value="1"/>
</dbReference>
<proteinExistence type="inferred from homology"/>
<evidence type="ECO:0000313" key="4">
    <source>
        <dbReference type="EMBL" id="CAL4103661.1"/>
    </source>
</evidence>
<dbReference type="InterPro" id="IPR024079">
    <property type="entry name" value="MetalloPept_cat_dom_sf"/>
</dbReference>